<evidence type="ECO:0000313" key="8">
    <source>
        <dbReference type="Proteomes" id="UP000446348"/>
    </source>
</evidence>
<evidence type="ECO:0000256" key="1">
    <source>
        <dbReference type="ARBA" id="ARBA00004651"/>
    </source>
</evidence>
<protein>
    <submittedName>
        <fullName evidence="7">APC family permease</fullName>
    </submittedName>
</protein>
<feature type="transmembrane region" description="Helical" evidence="6">
    <location>
        <begin position="366"/>
        <end position="383"/>
    </location>
</feature>
<sequence length="470" mass="50540">MAIKVIREKEPSSGILGKPELYALAIGQVIGAGVITLIVPAIKMTGYSAWLAYFVAIIMGFVMILPTVFISSTVRMGGGNYSMLCGMAGPRVAGVFAFMYLTQCVSLSLFGVSAAAYLGDVIPALGSPVARVIVGAALLTFFYVVNLMGVDIMAKAQKLMTWLLIAALILFALVGIFKIQLPIFNFTDPNFLINGWGITFKDGQIAGGFTGAVLLFVYSTQGYYMTTAYGRDSKDARRDIPVVLLLAVPTLVVLYVGVAIAGVGVMSVEEYGASTTLVFAAQRIFPLPLFYAFIIGGPIMALLSTLNSSFAYNSITIGQSCDDGWLPAVFGKQNKKGARIYILTFMYVLGLIPIVFGLSITVITNMTQLFTSAFALLNFIAYIRMPKLYPQAWKQSRFHVSDSLYYTICIVSLAGFIVVLWKSCLSMSFSLMALNVAAIVALALVGVVRGKSGNIQIKTSLWAATGENAE</sequence>
<evidence type="ECO:0000256" key="4">
    <source>
        <dbReference type="ARBA" id="ARBA00022989"/>
    </source>
</evidence>
<keyword evidence="5 6" id="KW-0472">Membrane</keyword>
<comment type="subcellular location">
    <subcellularLocation>
        <location evidence="1">Cell membrane</location>
        <topology evidence="1">Multi-pass membrane protein</topology>
    </subcellularLocation>
</comment>
<feature type="transmembrane region" description="Helical" evidence="6">
    <location>
        <begin position="92"/>
        <end position="117"/>
    </location>
</feature>
<keyword evidence="3 6" id="KW-0812">Transmembrane</keyword>
<gene>
    <name evidence="7" type="ORF">D3Z39_14750</name>
</gene>
<keyword evidence="2" id="KW-1003">Cell membrane</keyword>
<evidence type="ECO:0000256" key="5">
    <source>
        <dbReference type="ARBA" id="ARBA00023136"/>
    </source>
</evidence>
<dbReference type="Proteomes" id="UP000446348">
    <property type="component" value="Unassembled WGS sequence"/>
</dbReference>
<feature type="transmembrane region" description="Helical" evidence="6">
    <location>
        <begin position="404"/>
        <end position="421"/>
    </location>
</feature>
<dbReference type="InterPro" id="IPR002293">
    <property type="entry name" value="AA/rel_permease1"/>
</dbReference>
<dbReference type="OrthoDB" id="3181223at2"/>
<feature type="transmembrane region" description="Helical" evidence="6">
    <location>
        <begin position="340"/>
        <end position="360"/>
    </location>
</feature>
<dbReference type="AlphaFoldDB" id="A0A845RMG8"/>
<feature type="transmembrane region" description="Helical" evidence="6">
    <location>
        <begin position="242"/>
        <end position="264"/>
    </location>
</feature>
<feature type="transmembrane region" description="Helical" evidence="6">
    <location>
        <begin position="284"/>
        <end position="303"/>
    </location>
</feature>
<feature type="transmembrane region" description="Helical" evidence="6">
    <location>
        <begin position="48"/>
        <end position="71"/>
    </location>
</feature>
<dbReference type="PANTHER" id="PTHR42770:SF7">
    <property type="entry name" value="MEMBRANE PROTEIN"/>
    <property type="match status" value="1"/>
</dbReference>
<organism evidence="7 8">
    <name type="scientific">Anaerotruncus colihominis</name>
    <dbReference type="NCBI Taxonomy" id="169435"/>
    <lineage>
        <taxon>Bacteria</taxon>
        <taxon>Bacillati</taxon>
        <taxon>Bacillota</taxon>
        <taxon>Clostridia</taxon>
        <taxon>Eubacteriales</taxon>
        <taxon>Oscillospiraceae</taxon>
        <taxon>Anaerotruncus</taxon>
    </lineage>
</organism>
<dbReference type="GO" id="GO:0005886">
    <property type="term" value="C:plasma membrane"/>
    <property type="evidence" value="ECO:0007669"/>
    <property type="project" value="UniProtKB-SubCell"/>
</dbReference>
<dbReference type="Pfam" id="PF13520">
    <property type="entry name" value="AA_permease_2"/>
    <property type="match status" value="1"/>
</dbReference>
<accession>A0A845RMG8</accession>
<dbReference type="RefSeq" id="WP_160210799.1">
    <property type="nucleotide sequence ID" value="NZ_JBCLRJ010000002.1"/>
</dbReference>
<feature type="transmembrane region" description="Helical" evidence="6">
    <location>
        <begin position="21"/>
        <end position="42"/>
    </location>
</feature>
<dbReference type="Gene3D" id="1.20.1740.10">
    <property type="entry name" value="Amino acid/polyamine transporter I"/>
    <property type="match status" value="1"/>
</dbReference>
<evidence type="ECO:0000313" key="7">
    <source>
        <dbReference type="EMBL" id="NBI80098.1"/>
    </source>
</evidence>
<dbReference type="InterPro" id="IPR050367">
    <property type="entry name" value="APC_superfamily"/>
</dbReference>
<reference evidence="7 8" key="1">
    <citation type="submission" date="2018-08" db="EMBL/GenBank/DDBJ databases">
        <title>Murine metabolic-syndrome-specific gut microbial biobank.</title>
        <authorList>
            <person name="Liu C."/>
        </authorList>
    </citation>
    <scope>NUCLEOTIDE SEQUENCE [LARGE SCALE GENOMIC DNA]</scope>
    <source>
        <strain evidence="7 8">X69</strain>
    </source>
</reference>
<evidence type="ECO:0000256" key="6">
    <source>
        <dbReference type="SAM" id="Phobius"/>
    </source>
</evidence>
<proteinExistence type="predicted"/>
<feature type="transmembrane region" description="Helical" evidence="6">
    <location>
        <begin position="162"/>
        <end position="183"/>
    </location>
</feature>
<dbReference type="PANTHER" id="PTHR42770">
    <property type="entry name" value="AMINO ACID TRANSPORTER-RELATED"/>
    <property type="match status" value="1"/>
</dbReference>
<name>A0A845RMG8_9FIRM</name>
<evidence type="ECO:0000256" key="3">
    <source>
        <dbReference type="ARBA" id="ARBA00022692"/>
    </source>
</evidence>
<keyword evidence="4 6" id="KW-1133">Transmembrane helix</keyword>
<dbReference type="EMBL" id="QXWZ01000032">
    <property type="protein sequence ID" value="NBI80098.1"/>
    <property type="molecule type" value="Genomic_DNA"/>
</dbReference>
<feature type="transmembrane region" description="Helical" evidence="6">
    <location>
        <begin position="427"/>
        <end position="448"/>
    </location>
</feature>
<feature type="transmembrane region" description="Helical" evidence="6">
    <location>
        <begin position="129"/>
        <end position="150"/>
    </location>
</feature>
<comment type="caution">
    <text evidence="7">The sequence shown here is derived from an EMBL/GenBank/DDBJ whole genome shotgun (WGS) entry which is preliminary data.</text>
</comment>
<feature type="transmembrane region" description="Helical" evidence="6">
    <location>
        <begin position="203"/>
        <end position="221"/>
    </location>
</feature>
<dbReference type="PIRSF" id="PIRSF006060">
    <property type="entry name" value="AA_transporter"/>
    <property type="match status" value="1"/>
</dbReference>
<dbReference type="GO" id="GO:0022857">
    <property type="term" value="F:transmembrane transporter activity"/>
    <property type="evidence" value="ECO:0007669"/>
    <property type="project" value="InterPro"/>
</dbReference>
<evidence type="ECO:0000256" key="2">
    <source>
        <dbReference type="ARBA" id="ARBA00022475"/>
    </source>
</evidence>